<dbReference type="EMBL" id="JAMZEB010000002">
    <property type="protein sequence ID" value="MCP2355167.1"/>
    <property type="molecule type" value="Genomic_DNA"/>
</dbReference>
<reference evidence="1" key="1">
    <citation type="submission" date="2022-06" db="EMBL/GenBank/DDBJ databases">
        <title>Sequencing the genomes of 1000 actinobacteria strains.</title>
        <authorList>
            <person name="Klenk H.-P."/>
        </authorList>
    </citation>
    <scope>NUCLEOTIDE SEQUENCE</scope>
    <source>
        <strain evidence="1">DSM 46694</strain>
    </source>
</reference>
<proteinExistence type="predicted"/>
<dbReference type="InterPro" id="IPR029063">
    <property type="entry name" value="SAM-dependent_MTases_sf"/>
</dbReference>
<organism evidence="1 2">
    <name type="scientific">Nonomuraea thailandensis</name>
    <dbReference type="NCBI Taxonomy" id="1188745"/>
    <lineage>
        <taxon>Bacteria</taxon>
        <taxon>Bacillati</taxon>
        <taxon>Actinomycetota</taxon>
        <taxon>Actinomycetes</taxon>
        <taxon>Streptosporangiales</taxon>
        <taxon>Streptosporangiaceae</taxon>
        <taxon>Nonomuraea</taxon>
    </lineage>
</organism>
<accession>A0A9X2GCI9</accession>
<dbReference type="RefSeq" id="WP_253741864.1">
    <property type="nucleotide sequence ID" value="NZ_BAABKA010000036.1"/>
</dbReference>
<dbReference type="Gene3D" id="3.40.50.150">
    <property type="entry name" value="Vaccinia Virus protein VP39"/>
    <property type="match status" value="1"/>
</dbReference>
<dbReference type="Proteomes" id="UP001139648">
    <property type="component" value="Unassembled WGS sequence"/>
</dbReference>
<sequence length="107" mass="11010">MGGTWIGGGLAGTLPLMRRWLRPNGIVLVGERSWTSPPPPEAVTALPPDQESVTALSGTAGRADATGFELLEMVLASGRAMGGVHACRAAMTKRAGTDADAGGWPLR</sequence>
<protein>
    <submittedName>
        <fullName evidence="1">Uncharacterized protein</fullName>
    </submittedName>
</protein>
<gene>
    <name evidence="1" type="ORF">HD597_002187</name>
</gene>
<evidence type="ECO:0000313" key="2">
    <source>
        <dbReference type="Proteomes" id="UP001139648"/>
    </source>
</evidence>
<evidence type="ECO:0000313" key="1">
    <source>
        <dbReference type="EMBL" id="MCP2355167.1"/>
    </source>
</evidence>
<dbReference type="AlphaFoldDB" id="A0A9X2GCI9"/>
<keyword evidence="2" id="KW-1185">Reference proteome</keyword>
<name>A0A9X2GCI9_9ACTN</name>
<comment type="caution">
    <text evidence="1">The sequence shown here is derived from an EMBL/GenBank/DDBJ whole genome shotgun (WGS) entry which is preliminary data.</text>
</comment>